<evidence type="ECO:0000313" key="11">
    <source>
        <dbReference type="EMBL" id="KAK1266646.1"/>
    </source>
</evidence>
<dbReference type="GO" id="GO:0005739">
    <property type="term" value="C:mitochondrion"/>
    <property type="evidence" value="ECO:0007669"/>
    <property type="project" value="TreeGrafter"/>
</dbReference>
<proteinExistence type="inferred from homology"/>
<keyword evidence="5" id="KW-0547">Nucleotide-binding</keyword>
<evidence type="ECO:0000256" key="4">
    <source>
        <dbReference type="ARBA" id="ARBA00022598"/>
    </source>
</evidence>
<keyword evidence="8" id="KW-0648">Protein biosynthesis</keyword>
<keyword evidence="9" id="KW-0030">Aminoacyl-tRNA synthetase</keyword>
<name>A0AAV9ARX8_ACOGR</name>
<dbReference type="GO" id="GO:0006419">
    <property type="term" value="P:alanyl-tRNA aminoacylation"/>
    <property type="evidence" value="ECO:0007669"/>
    <property type="project" value="InterPro"/>
</dbReference>
<dbReference type="GO" id="GO:0004813">
    <property type="term" value="F:alanine-tRNA ligase activity"/>
    <property type="evidence" value="ECO:0007669"/>
    <property type="project" value="UniProtKB-EC"/>
</dbReference>
<keyword evidence="12" id="KW-1185">Reference proteome</keyword>
<evidence type="ECO:0000313" key="12">
    <source>
        <dbReference type="Proteomes" id="UP001179952"/>
    </source>
</evidence>
<reference evidence="11" key="1">
    <citation type="journal article" date="2023" name="Nat. Commun.">
        <title>Diploid and tetraploid genomes of Acorus and the evolution of monocots.</title>
        <authorList>
            <person name="Ma L."/>
            <person name="Liu K.W."/>
            <person name="Li Z."/>
            <person name="Hsiao Y.Y."/>
            <person name="Qi Y."/>
            <person name="Fu T."/>
            <person name="Tang G.D."/>
            <person name="Zhang D."/>
            <person name="Sun W.H."/>
            <person name="Liu D.K."/>
            <person name="Li Y."/>
            <person name="Chen G.Z."/>
            <person name="Liu X.D."/>
            <person name="Liao X.Y."/>
            <person name="Jiang Y.T."/>
            <person name="Yu X."/>
            <person name="Hao Y."/>
            <person name="Huang J."/>
            <person name="Zhao X.W."/>
            <person name="Ke S."/>
            <person name="Chen Y.Y."/>
            <person name="Wu W.L."/>
            <person name="Hsu J.L."/>
            <person name="Lin Y.F."/>
            <person name="Huang M.D."/>
            <person name="Li C.Y."/>
            <person name="Huang L."/>
            <person name="Wang Z.W."/>
            <person name="Zhao X."/>
            <person name="Zhong W.Y."/>
            <person name="Peng D.H."/>
            <person name="Ahmad S."/>
            <person name="Lan S."/>
            <person name="Zhang J.S."/>
            <person name="Tsai W.C."/>
            <person name="Van de Peer Y."/>
            <person name="Liu Z.J."/>
        </authorList>
    </citation>
    <scope>NUCLEOTIDE SEQUENCE</scope>
    <source>
        <strain evidence="11">SCP</strain>
    </source>
</reference>
<dbReference type="PANTHER" id="PTHR11777">
    <property type="entry name" value="ALANYL-TRNA SYNTHETASE"/>
    <property type="match status" value="1"/>
</dbReference>
<evidence type="ECO:0000256" key="6">
    <source>
        <dbReference type="ARBA" id="ARBA00022840"/>
    </source>
</evidence>
<protein>
    <recommendedName>
        <fullName evidence="2">alanine--tRNA ligase</fullName>
        <ecNumber evidence="2">6.1.1.7</ecNumber>
    </recommendedName>
</protein>
<dbReference type="EMBL" id="JAUJYN010000007">
    <property type="protein sequence ID" value="KAK1266646.1"/>
    <property type="molecule type" value="Genomic_DNA"/>
</dbReference>
<dbReference type="GO" id="GO:0002161">
    <property type="term" value="F:aminoacyl-tRNA deacylase activity"/>
    <property type="evidence" value="ECO:0007669"/>
    <property type="project" value="TreeGrafter"/>
</dbReference>
<dbReference type="GO" id="GO:0000049">
    <property type="term" value="F:tRNA binding"/>
    <property type="evidence" value="ECO:0007669"/>
    <property type="project" value="UniProtKB-KW"/>
</dbReference>
<evidence type="ECO:0000256" key="8">
    <source>
        <dbReference type="ARBA" id="ARBA00022917"/>
    </source>
</evidence>
<reference evidence="11" key="2">
    <citation type="submission" date="2023-06" db="EMBL/GenBank/DDBJ databases">
        <authorList>
            <person name="Ma L."/>
            <person name="Liu K.-W."/>
            <person name="Li Z."/>
            <person name="Hsiao Y.-Y."/>
            <person name="Qi Y."/>
            <person name="Fu T."/>
            <person name="Tang G."/>
            <person name="Zhang D."/>
            <person name="Sun W.-H."/>
            <person name="Liu D.-K."/>
            <person name="Li Y."/>
            <person name="Chen G.-Z."/>
            <person name="Liu X.-D."/>
            <person name="Liao X.-Y."/>
            <person name="Jiang Y.-T."/>
            <person name="Yu X."/>
            <person name="Hao Y."/>
            <person name="Huang J."/>
            <person name="Zhao X.-W."/>
            <person name="Ke S."/>
            <person name="Chen Y.-Y."/>
            <person name="Wu W.-L."/>
            <person name="Hsu J.-L."/>
            <person name="Lin Y.-F."/>
            <person name="Huang M.-D."/>
            <person name="Li C.-Y."/>
            <person name="Huang L."/>
            <person name="Wang Z.-W."/>
            <person name="Zhao X."/>
            <person name="Zhong W.-Y."/>
            <person name="Peng D.-H."/>
            <person name="Ahmad S."/>
            <person name="Lan S."/>
            <person name="Zhang J.-S."/>
            <person name="Tsai W.-C."/>
            <person name="Van De Peer Y."/>
            <person name="Liu Z.-J."/>
        </authorList>
    </citation>
    <scope>NUCLEOTIDE SEQUENCE</scope>
    <source>
        <strain evidence="11">SCP</strain>
        <tissue evidence="11">Leaves</tissue>
    </source>
</reference>
<gene>
    <name evidence="11" type="ORF">QJS04_geneDACA015366</name>
</gene>
<dbReference type="PROSITE" id="PS50860">
    <property type="entry name" value="AA_TRNA_LIGASE_II_ALA"/>
    <property type="match status" value="1"/>
</dbReference>
<dbReference type="FunFam" id="3.30.980.10:FF:000004">
    <property type="entry name" value="Alanine--tRNA ligase, cytoplasmic"/>
    <property type="match status" value="1"/>
</dbReference>
<evidence type="ECO:0000256" key="9">
    <source>
        <dbReference type="ARBA" id="ARBA00023146"/>
    </source>
</evidence>
<evidence type="ECO:0000256" key="7">
    <source>
        <dbReference type="ARBA" id="ARBA00022884"/>
    </source>
</evidence>
<dbReference type="Gene3D" id="3.30.980.10">
    <property type="entry name" value="Threonyl-trna Synthetase, Chain A, domain 2"/>
    <property type="match status" value="1"/>
</dbReference>
<evidence type="ECO:0000256" key="5">
    <source>
        <dbReference type="ARBA" id="ARBA00022741"/>
    </source>
</evidence>
<organism evidence="11 12">
    <name type="scientific">Acorus gramineus</name>
    <name type="common">Dwarf sweet flag</name>
    <dbReference type="NCBI Taxonomy" id="55184"/>
    <lineage>
        <taxon>Eukaryota</taxon>
        <taxon>Viridiplantae</taxon>
        <taxon>Streptophyta</taxon>
        <taxon>Embryophyta</taxon>
        <taxon>Tracheophyta</taxon>
        <taxon>Spermatophyta</taxon>
        <taxon>Magnoliopsida</taxon>
        <taxon>Liliopsida</taxon>
        <taxon>Acoraceae</taxon>
        <taxon>Acorus</taxon>
    </lineage>
</organism>
<comment type="similarity">
    <text evidence="1">Belongs to the class-II aminoacyl-tRNA synthetase family.</text>
</comment>
<sequence>MLNYALRAVLGDHVDQKGSIVLPEKLQFDFSHGKPILPDDLRKIEYIVNKQIEDMLDVYASETSLSAAKRILGLRAVFGEIYPDPVRVVSIGRKVEELLTDPDNKEWLSISTELCGGSNIT</sequence>
<evidence type="ECO:0000259" key="10">
    <source>
        <dbReference type="PROSITE" id="PS50860"/>
    </source>
</evidence>
<dbReference type="InterPro" id="IPR050058">
    <property type="entry name" value="Ala-tRNA_ligase"/>
</dbReference>
<dbReference type="SUPFAM" id="SSF55186">
    <property type="entry name" value="ThrRS/AlaRS common domain"/>
    <property type="match status" value="1"/>
</dbReference>
<comment type="caution">
    <text evidence="11">The sequence shown here is derived from an EMBL/GenBank/DDBJ whole genome shotgun (WGS) entry which is preliminary data.</text>
</comment>
<evidence type="ECO:0000256" key="1">
    <source>
        <dbReference type="ARBA" id="ARBA00008226"/>
    </source>
</evidence>
<dbReference type="InterPro" id="IPR018163">
    <property type="entry name" value="Thr/Ala-tRNA-synth_IIc_edit"/>
</dbReference>
<accession>A0AAV9ARX8</accession>
<keyword evidence="6" id="KW-0067">ATP-binding</keyword>
<dbReference type="Proteomes" id="UP001179952">
    <property type="component" value="Unassembled WGS sequence"/>
</dbReference>
<feature type="domain" description="Alanyl-transfer RNA synthetases family profile" evidence="10">
    <location>
        <begin position="1"/>
        <end position="121"/>
    </location>
</feature>
<evidence type="ECO:0000256" key="3">
    <source>
        <dbReference type="ARBA" id="ARBA00022555"/>
    </source>
</evidence>
<dbReference type="PANTHER" id="PTHR11777:SF9">
    <property type="entry name" value="ALANINE--TRNA LIGASE, CYTOPLASMIC"/>
    <property type="match status" value="1"/>
</dbReference>
<dbReference type="InterPro" id="IPR018165">
    <property type="entry name" value="Ala-tRNA-synth_IIc_core"/>
</dbReference>
<dbReference type="AlphaFoldDB" id="A0AAV9ARX8"/>
<keyword evidence="3" id="KW-0820">tRNA-binding</keyword>
<keyword evidence="7" id="KW-0694">RNA-binding</keyword>
<dbReference type="GO" id="GO:0009507">
    <property type="term" value="C:chloroplast"/>
    <property type="evidence" value="ECO:0007669"/>
    <property type="project" value="TreeGrafter"/>
</dbReference>
<evidence type="ECO:0000256" key="2">
    <source>
        <dbReference type="ARBA" id="ARBA00013168"/>
    </source>
</evidence>
<keyword evidence="4 11" id="KW-0436">Ligase</keyword>
<dbReference type="EC" id="6.1.1.7" evidence="2"/>
<dbReference type="GO" id="GO:0005524">
    <property type="term" value="F:ATP binding"/>
    <property type="evidence" value="ECO:0007669"/>
    <property type="project" value="UniProtKB-KW"/>
</dbReference>